<gene>
    <name evidence="3" type="ORF">CPB84DRAFT_1791626</name>
</gene>
<feature type="signal peptide" evidence="2">
    <location>
        <begin position="1"/>
        <end position="27"/>
    </location>
</feature>
<evidence type="ECO:0000256" key="2">
    <source>
        <dbReference type="SAM" id="SignalP"/>
    </source>
</evidence>
<dbReference type="EMBL" id="JADNYJ010000129">
    <property type="protein sequence ID" value="KAF8881712.1"/>
    <property type="molecule type" value="Genomic_DNA"/>
</dbReference>
<keyword evidence="4" id="KW-1185">Reference proteome</keyword>
<feature type="compositionally biased region" description="Low complexity" evidence="1">
    <location>
        <begin position="159"/>
        <end position="171"/>
    </location>
</feature>
<comment type="caution">
    <text evidence="3">The sequence shown here is derived from an EMBL/GenBank/DDBJ whole genome shotgun (WGS) entry which is preliminary data.</text>
</comment>
<feature type="region of interest" description="Disordered" evidence="1">
    <location>
        <begin position="159"/>
        <end position="183"/>
    </location>
</feature>
<keyword evidence="2" id="KW-0732">Signal</keyword>
<dbReference type="OrthoDB" id="2564568at2759"/>
<proteinExistence type="predicted"/>
<organism evidence="3 4">
    <name type="scientific">Gymnopilus junonius</name>
    <name type="common">Spectacular rustgill mushroom</name>
    <name type="synonym">Gymnopilus spectabilis subsp. junonius</name>
    <dbReference type="NCBI Taxonomy" id="109634"/>
    <lineage>
        <taxon>Eukaryota</taxon>
        <taxon>Fungi</taxon>
        <taxon>Dikarya</taxon>
        <taxon>Basidiomycota</taxon>
        <taxon>Agaricomycotina</taxon>
        <taxon>Agaricomycetes</taxon>
        <taxon>Agaricomycetidae</taxon>
        <taxon>Agaricales</taxon>
        <taxon>Agaricineae</taxon>
        <taxon>Hymenogastraceae</taxon>
        <taxon>Gymnopilus</taxon>
    </lineage>
</organism>
<dbReference type="AlphaFoldDB" id="A0A9P5THJ9"/>
<sequence>MCSGSGIPQSNVWLFLVFWPFLYSIQASNHLARASIIDSIPSSCTQACQILAADLDACDWGSCLCTDDDAQGLESCMNCLYGASPTQNIYDAAQGTFSVFEEMCNPALNVSLNISPISSSSTASPSSANSSAASSSTSSLSISSAASSPSMLSTTTSLFSSTYPTTSSSIPPSTPSQGINEQADYENQKCSLVAKKGVPKIKRSLFGK</sequence>
<evidence type="ECO:0008006" key="5">
    <source>
        <dbReference type="Google" id="ProtNLM"/>
    </source>
</evidence>
<evidence type="ECO:0000256" key="1">
    <source>
        <dbReference type="SAM" id="MobiDB-lite"/>
    </source>
</evidence>
<evidence type="ECO:0000313" key="4">
    <source>
        <dbReference type="Proteomes" id="UP000724874"/>
    </source>
</evidence>
<feature type="chain" id="PRO_5040118908" description="Extracellular membrane protein CFEM domain-containing protein" evidence="2">
    <location>
        <begin position="28"/>
        <end position="208"/>
    </location>
</feature>
<evidence type="ECO:0000313" key="3">
    <source>
        <dbReference type="EMBL" id="KAF8881712.1"/>
    </source>
</evidence>
<reference evidence="3" key="1">
    <citation type="submission" date="2020-11" db="EMBL/GenBank/DDBJ databases">
        <authorList>
            <consortium name="DOE Joint Genome Institute"/>
            <person name="Ahrendt S."/>
            <person name="Riley R."/>
            <person name="Andreopoulos W."/>
            <person name="LaButti K."/>
            <person name="Pangilinan J."/>
            <person name="Ruiz-duenas F.J."/>
            <person name="Barrasa J.M."/>
            <person name="Sanchez-Garcia M."/>
            <person name="Camarero S."/>
            <person name="Miyauchi S."/>
            <person name="Serrano A."/>
            <person name="Linde D."/>
            <person name="Babiker R."/>
            <person name="Drula E."/>
            <person name="Ayuso-Fernandez I."/>
            <person name="Pacheco R."/>
            <person name="Padilla G."/>
            <person name="Ferreira P."/>
            <person name="Barriuso J."/>
            <person name="Kellner H."/>
            <person name="Castanera R."/>
            <person name="Alfaro M."/>
            <person name="Ramirez L."/>
            <person name="Pisabarro A.G."/>
            <person name="Kuo A."/>
            <person name="Tritt A."/>
            <person name="Lipzen A."/>
            <person name="He G."/>
            <person name="Yan M."/>
            <person name="Ng V."/>
            <person name="Cullen D."/>
            <person name="Martin F."/>
            <person name="Rosso M.-N."/>
            <person name="Henrissat B."/>
            <person name="Hibbett D."/>
            <person name="Martinez A.T."/>
            <person name="Grigoriev I.V."/>
        </authorList>
    </citation>
    <scope>NUCLEOTIDE SEQUENCE</scope>
    <source>
        <strain evidence="3">AH 44721</strain>
    </source>
</reference>
<accession>A0A9P5THJ9</accession>
<name>A0A9P5THJ9_GYMJU</name>
<protein>
    <recommendedName>
        <fullName evidence="5">Extracellular membrane protein CFEM domain-containing protein</fullName>
    </recommendedName>
</protein>
<dbReference type="Proteomes" id="UP000724874">
    <property type="component" value="Unassembled WGS sequence"/>
</dbReference>